<keyword evidence="2" id="KW-0813">Transport</keyword>
<keyword evidence="7 8" id="KW-0472">Membrane</keyword>
<keyword evidence="5 8" id="KW-0812">Transmembrane</keyword>
<name>A0A1M7BL37_9BRAD</name>
<dbReference type="SUPFAM" id="SSF103473">
    <property type="entry name" value="MFS general substrate transporter"/>
    <property type="match status" value="1"/>
</dbReference>
<protein>
    <submittedName>
        <fullName evidence="10">MFS transporter, PPP family, 3-phenylpropionic acid transporter</fullName>
    </submittedName>
</protein>
<accession>A0A1M7BL37</accession>
<evidence type="ECO:0000256" key="5">
    <source>
        <dbReference type="ARBA" id="ARBA00022692"/>
    </source>
</evidence>
<evidence type="ECO:0000256" key="4">
    <source>
        <dbReference type="ARBA" id="ARBA00022519"/>
    </source>
</evidence>
<dbReference type="PANTHER" id="PTHR23522">
    <property type="entry name" value="BLL5896 PROTEIN"/>
    <property type="match status" value="1"/>
</dbReference>
<evidence type="ECO:0000256" key="6">
    <source>
        <dbReference type="ARBA" id="ARBA00022989"/>
    </source>
</evidence>
<dbReference type="GO" id="GO:0015528">
    <property type="term" value="F:lactose:proton symporter activity"/>
    <property type="evidence" value="ECO:0007669"/>
    <property type="project" value="TreeGrafter"/>
</dbReference>
<feature type="transmembrane region" description="Helical" evidence="8">
    <location>
        <begin position="107"/>
        <end position="126"/>
    </location>
</feature>
<organism evidence="10 11">
    <name type="scientific">Bradyrhizobium lablabi</name>
    <dbReference type="NCBI Taxonomy" id="722472"/>
    <lineage>
        <taxon>Bacteria</taxon>
        <taxon>Pseudomonadati</taxon>
        <taxon>Pseudomonadota</taxon>
        <taxon>Alphaproteobacteria</taxon>
        <taxon>Hyphomicrobiales</taxon>
        <taxon>Nitrobacteraceae</taxon>
        <taxon>Bradyrhizobium</taxon>
    </lineage>
</organism>
<feature type="transmembrane region" description="Helical" evidence="8">
    <location>
        <begin position="51"/>
        <end position="73"/>
    </location>
</feature>
<sequence>MPSESQIPIVSRNTSARFARRLALFYGTLFGLIGTHLPFFPVWLKAVGIDASWIGIITAVPAVTRFTVLPFVTAFAERHQSLRRAMIFTAFATALGFLLVGTQHRPLLVFLAYALTACVWTPTVPLTDAYALRGVARYGLNYGPLRLWGSAAFVVGALACGLLVDVIAAKELIWVIASVAGLGAVVSLALARLDHPKTVPAAHHSAKALLREPGFLAIIVSSALIQGSHAAYYTFASITWQGAGLGGLTIAGLWVLGVLAEIVVFALSPRFTLNPSALVVIGGLSAVARWLITAQEPSVAVLSVVQLAHGLTYGLTQVGTMGLLVHHVPGQVMARGQGYFAACGGIVASATSILSGAVYARHGQGVYYVMAAMALSGAVLMWLARHRVAFSSEVATGSREENASK</sequence>
<dbReference type="Proteomes" id="UP000189935">
    <property type="component" value="Chromosome I"/>
</dbReference>
<evidence type="ECO:0000313" key="10">
    <source>
        <dbReference type="EMBL" id="SHL55623.1"/>
    </source>
</evidence>
<dbReference type="PIRSF" id="PIRSF004925">
    <property type="entry name" value="HcaT"/>
    <property type="match status" value="1"/>
</dbReference>
<evidence type="ECO:0000259" key="9">
    <source>
        <dbReference type="Pfam" id="PF12832"/>
    </source>
</evidence>
<feature type="domain" description="Major facilitator superfamily associated" evidence="9">
    <location>
        <begin position="21"/>
        <end position="364"/>
    </location>
</feature>
<feature type="transmembrane region" description="Helical" evidence="8">
    <location>
        <begin position="173"/>
        <end position="193"/>
    </location>
</feature>
<evidence type="ECO:0000256" key="8">
    <source>
        <dbReference type="SAM" id="Phobius"/>
    </source>
</evidence>
<keyword evidence="4" id="KW-0997">Cell inner membrane</keyword>
<evidence type="ECO:0000256" key="3">
    <source>
        <dbReference type="ARBA" id="ARBA00022475"/>
    </source>
</evidence>
<dbReference type="AlphaFoldDB" id="A0A1M7BL37"/>
<feature type="transmembrane region" description="Helical" evidence="8">
    <location>
        <begin position="21"/>
        <end position="39"/>
    </location>
</feature>
<dbReference type="RefSeq" id="WP_079545582.1">
    <property type="nucleotide sequence ID" value="NZ_LT670844.1"/>
</dbReference>
<feature type="transmembrane region" description="Helical" evidence="8">
    <location>
        <begin position="147"/>
        <end position="167"/>
    </location>
</feature>
<evidence type="ECO:0000256" key="1">
    <source>
        <dbReference type="ARBA" id="ARBA00004429"/>
    </source>
</evidence>
<dbReference type="InterPro" id="IPR036259">
    <property type="entry name" value="MFS_trans_sf"/>
</dbReference>
<dbReference type="InterPro" id="IPR024989">
    <property type="entry name" value="MFS_assoc_dom"/>
</dbReference>
<feature type="transmembrane region" description="Helical" evidence="8">
    <location>
        <begin position="304"/>
        <end position="326"/>
    </location>
</feature>
<feature type="transmembrane region" description="Helical" evidence="8">
    <location>
        <begin position="366"/>
        <end position="384"/>
    </location>
</feature>
<gene>
    <name evidence="10" type="ORF">SAMN05444159_6195</name>
</gene>
<feature type="transmembrane region" description="Helical" evidence="8">
    <location>
        <begin position="338"/>
        <end position="360"/>
    </location>
</feature>
<dbReference type="PANTHER" id="PTHR23522:SF10">
    <property type="entry name" value="3-PHENYLPROPIONIC ACID TRANSPORTER-RELATED"/>
    <property type="match status" value="1"/>
</dbReference>
<dbReference type="OrthoDB" id="9150135at2"/>
<dbReference type="GO" id="GO:0005886">
    <property type="term" value="C:plasma membrane"/>
    <property type="evidence" value="ECO:0007669"/>
    <property type="project" value="UniProtKB-SubCell"/>
</dbReference>
<evidence type="ECO:0000256" key="7">
    <source>
        <dbReference type="ARBA" id="ARBA00023136"/>
    </source>
</evidence>
<evidence type="ECO:0000256" key="2">
    <source>
        <dbReference type="ARBA" id="ARBA00022448"/>
    </source>
</evidence>
<dbReference type="InterPro" id="IPR026032">
    <property type="entry name" value="HcaT-like"/>
</dbReference>
<comment type="subcellular location">
    <subcellularLocation>
        <location evidence="1">Cell inner membrane</location>
        <topology evidence="1">Multi-pass membrane protein</topology>
    </subcellularLocation>
</comment>
<dbReference type="NCBIfam" id="NF037955">
    <property type="entry name" value="mfs"/>
    <property type="match status" value="1"/>
</dbReference>
<feature type="transmembrane region" description="Helical" evidence="8">
    <location>
        <begin position="245"/>
        <end position="266"/>
    </location>
</feature>
<keyword evidence="3" id="KW-1003">Cell membrane</keyword>
<reference evidence="10 11" key="1">
    <citation type="submission" date="2016-11" db="EMBL/GenBank/DDBJ databases">
        <authorList>
            <person name="Jaros S."/>
            <person name="Januszkiewicz K."/>
            <person name="Wedrychowicz H."/>
        </authorList>
    </citation>
    <scope>NUCLEOTIDE SEQUENCE [LARGE SCALE GENOMIC DNA]</scope>
    <source>
        <strain evidence="10 11">GAS499</strain>
    </source>
</reference>
<dbReference type="Gene3D" id="1.20.1250.20">
    <property type="entry name" value="MFS general substrate transporter like domains"/>
    <property type="match status" value="2"/>
</dbReference>
<dbReference type="Pfam" id="PF12832">
    <property type="entry name" value="MFS_1_like"/>
    <property type="match status" value="1"/>
</dbReference>
<evidence type="ECO:0000313" key="11">
    <source>
        <dbReference type="Proteomes" id="UP000189935"/>
    </source>
</evidence>
<proteinExistence type="predicted"/>
<dbReference type="GO" id="GO:0030395">
    <property type="term" value="F:lactose binding"/>
    <property type="evidence" value="ECO:0007669"/>
    <property type="project" value="TreeGrafter"/>
</dbReference>
<feature type="transmembrane region" description="Helical" evidence="8">
    <location>
        <begin position="214"/>
        <end position="233"/>
    </location>
</feature>
<feature type="transmembrane region" description="Helical" evidence="8">
    <location>
        <begin position="273"/>
        <end position="292"/>
    </location>
</feature>
<keyword evidence="6 8" id="KW-1133">Transmembrane helix</keyword>
<dbReference type="EMBL" id="LT670844">
    <property type="protein sequence ID" value="SHL55623.1"/>
    <property type="molecule type" value="Genomic_DNA"/>
</dbReference>